<dbReference type="Proteomes" id="UP000823388">
    <property type="component" value="Chromosome 2K"/>
</dbReference>
<protein>
    <submittedName>
        <fullName evidence="1">Uncharacterized protein</fullName>
    </submittedName>
</protein>
<dbReference type="AlphaFoldDB" id="A0A8T0WCF4"/>
<evidence type="ECO:0000313" key="1">
    <source>
        <dbReference type="EMBL" id="KAG2643927.1"/>
    </source>
</evidence>
<comment type="caution">
    <text evidence="1">The sequence shown here is derived from an EMBL/GenBank/DDBJ whole genome shotgun (WGS) entry which is preliminary data.</text>
</comment>
<proteinExistence type="predicted"/>
<dbReference type="EMBL" id="CM029039">
    <property type="protein sequence ID" value="KAG2643927.1"/>
    <property type="molecule type" value="Genomic_DNA"/>
</dbReference>
<keyword evidence="2" id="KW-1185">Reference proteome</keyword>
<reference evidence="1" key="1">
    <citation type="submission" date="2020-05" db="EMBL/GenBank/DDBJ databases">
        <title>WGS assembly of Panicum virgatum.</title>
        <authorList>
            <person name="Lovell J.T."/>
            <person name="Jenkins J."/>
            <person name="Shu S."/>
            <person name="Juenger T.E."/>
            <person name="Schmutz J."/>
        </authorList>
    </citation>
    <scope>NUCLEOTIDE SEQUENCE</scope>
    <source>
        <strain evidence="1">AP13</strain>
    </source>
</reference>
<organism evidence="1 2">
    <name type="scientific">Panicum virgatum</name>
    <name type="common">Blackwell switchgrass</name>
    <dbReference type="NCBI Taxonomy" id="38727"/>
    <lineage>
        <taxon>Eukaryota</taxon>
        <taxon>Viridiplantae</taxon>
        <taxon>Streptophyta</taxon>
        <taxon>Embryophyta</taxon>
        <taxon>Tracheophyta</taxon>
        <taxon>Spermatophyta</taxon>
        <taxon>Magnoliopsida</taxon>
        <taxon>Liliopsida</taxon>
        <taxon>Poales</taxon>
        <taxon>Poaceae</taxon>
        <taxon>PACMAD clade</taxon>
        <taxon>Panicoideae</taxon>
        <taxon>Panicodae</taxon>
        <taxon>Paniceae</taxon>
        <taxon>Panicinae</taxon>
        <taxon>Panicum</taxon>
        <taxon>Panicum sect. Hiantes</taxon>
    </lineage>
</organism>
<name>A0A8T0WCF4_PANVG</name>
<evidence type="ECO:0000313" key="2">
    <source>
        <dbReference type="Proteomes" id="UP000823388"/>
    </source>
</evidence>
<accession>A0A8T0WCF4</accession>
<gene>
    <name evidence="1" type="ORF">PVAP13_2KG368300</name>
</gene>
<sequence>MDAQTEIQFPDINSSFSPSFEVPAPFLGASTNILAGFKIKEVRNNTAILGTLHSVTPMPENMIGSSAFVLIYSYVLYM</sequence>